<accession>A0A1Y5PF16</accession>
<gene>
    <name evidence="2" type="ORF">MHPYR_410015</name>
</gene>
<dbReference type="AlphaFoldDB" id="A0A1Y5PF16"/>
<keyword evidence="1" id="KW-0472">Membrane</keyword>
<organism evidence="2">
    <name type="scientific">uncultured Mycobacterium sp</name>
    <dbReference type="NCBI Taxonomy" id="171292"/>
    <lineage>
        <taxon>Bacteria</taxon>
        <taxon>Bacillati</taxon>
        <taxon>Actinomycetota</taxon>
        <taxon>Actinomycetes</taxon>
        <taxon>Mycobacteriales</taxon>
        <taxon>Mycobacteriaceae</taxon>
        <taxon>Mycobacterium</taxon>
        <taxon>environmental samples</taxon>
    </lineage>
</organism>
<reference evidence="2" key="1">
    <citation type="submission" date="2016-03" db="EMBL/GenBank/DDBJ databases">
        <authorList>
            <person name="Ploux O."/>
        </authorList>
    </citation>
    <scope>NUCLEOTIDE SEQUENCE</scope>
    <source>
        <strain evidence="2">UC10</strain>
    </source>
</reference>
<feature type="transmembrane region" description="Helical" evidence="1">
    <location>
        <begin position="156"/>
        <end position="174"/>
    </location>
</feature>
<feature type="transmembrane region" description="Helical" evidence="1">
    <location>
        <begin position="75"/>
        <end position="97"/>
    </location>
</feature>
<keyword evidence="1" id="KW-0812">Transmembrane</keyword>
<feature type="transmembrane region" description="Helical" evidence="1">
    <location>
        <begin position="51"/>
        <end position="69"/>
    </location>
</feature>
<sequence length="185" mass="20388">MSFVKLLLSFAPWIAFLIIARDSLMRVEIGLVAALVLSVVMAVLKLHRGIIMWVGLVFFTAATVAVIGFHDMWTVRHLGVLANGALALGSWITLAIGRPFTLEYARAHTDPSKWDDPLFIRVNVLLTSVWASVFTVNTAIAWTLMKHLLPEWACHTASYATLIGAAAFTSWYPGHIRTKAASKGR</sequence>
<proteinExistence type="predicted"/>
<feature type="transmembrane region" description="Helical" evidence="1">
    <location>
        <begin position="118"/>
        <end position="144"/>
    </location>
</feature>
<keyword evidence="1" id="KW-1133">Transmembrane helix</keyword>
<feature type="transmembrane region" description="Helical" evidence="1">
    <location>
        <begin position="30"/>
        <end position="46"/>
    </location>
</feature>
<evidence type="ECO:0000313" key="2">
    <source>
        <dbReference type="EMBL" id="SBS77305.1"/>
    </source>
</evidence>
<dbReference type="EMBL" id="FLQS01000036">
    <property type="protein sequence ID" value="SBS77305.1"/>
    <property type="molecule type" value="Genomic_DNA"/>
</dbReference>
<evidence type="ECO:0008006" key="3">
    <source>
        <dbReference type="Google" id="ProtNLM"/>
    </source>
</evidence>
<name>A0A1Y5PF16_9MYCO</name>
<evidence type="ECO:0000256" key="1">
    <source>
        <dbReference type="SAM" id="Phobius"/>
    </source>
</evidence>
<protein>
    <recommendedName>
        <fullName evidence="3">Intracellular septation protein A</fullName>
    </recommendedName>
</protein>